<dbReference type="Gene3D" id="3.30.800.10">
    <property type="entry name" value="Phosphatidylinositol Phosphate Kinase II Beta"/>
    <property type="match status" value="1"/>
</dbReference>
<dbReference type="GO" id="GO:0046854">
    <property type="term" value="P:phosphatidylinositol phosphate biosynthetic process"/>
    <property type="evidence" value="ECO:0007669"/>
    <property type="project" value="TreeGrafter"/>
</dbReference>
<keyword evidence="1" id="KW-0808">Transferase</keyword>
<feature type="compositionally biased region" description="Polar residues" evidence="2">
    <location>
        <begin position="319"/>
        <end position="349"/>
    </location>
</feature>
<dbReference type="EMBL" id="AAYY01000001">
    <property type="protein sequence ID" value="EDP45149.1"/>
    <property type="molecule type" value="Genomic_DNA"/>
</dbReference>
<feature type="compositionally biased region" description="Polar residues" evidence="2">
    <location>
        <begin position="150"/>
        <end position="183"/>
    </location>
</feature>
<dbReference type="CDD" id="cd17303">
    <property type="entry name" value="PIPKc_PIP5K_yeast_like"/>
    <property type="match status" value="1"/>
</dbReference>
<keyword evidence="1" id="KW-0547">Nucleotide-binding</keyword>
<sequence length="836" mass="92717">MLSATSPGGAQGGAHGSSLRVMDTNDPLSVVRRALDAEEQLIRVSDSETHETYDVTLSRTMPYASPLVMPVHLDEKKERLQPTLLTPPPTRRRRLRWMRSSEDNRITAETPPSEPSQRPWASYVSPWSYSRTDSPGVVPSSGTSGHVASPATSGPSSVVEPSTPHSPVMSGPSSAAAASNDGSMATPPMPTHLSGTENTSALPSSGAQAVIPTGPDQMSQVPAPSQLAPMPVSPHPDTKFASPHTPLPPLSNIQSMLGQSLSSQDITASSARGDNVPARSTTTSPQVELPSISTTVPSSVHALDHTQSLDHPGLHTIPIQPQSQTLSSSMCQTRSETQSRSPSQTATQTHSRRLPPSEFADHIPSGATRASSMQARQKNRVSAVSNASAAERTFDEEMAANANALRLSWRAKGQHAPDVSHTNVSVRLKGNLIGEDHANYVLMYHMLTGIRIAVSRNESRPRMPLTQADFVAKYKFTFDIIGKELRPSSNYDFKFKDYAPAVFRELRVHFGLDAGDYLLSLAAKYILTELGSPGKSGSFFYFSHDYRFIIKTIRPTEHKLFIKFLPAYYEHVRANPHTLLSQFYGLHRVKLPGRKKIHFVIMNNLFPSDRDVHEVYDLKGSTISREQTSTKPTAVLKDMNWIKRGRFLELGPERRALFERQLRSDVALLQRLQLMDYSLLIGLHDLSYHARPNVSPIDKSAPMLRRPSILVSRVDGPCHEKSYSPSSRGDRDGAGAHLHFSRNHPPETTLQDMQGKRAEQQHSLFYQDEGGFRATDEQDRPLGVVYYFGIIDLFTRFDARKRSEHVWKAVWHNRHAISPVPPVEYGERFIQFLLQK</sequence>
<dbReference type="InParanoid" id="A8PRV7"/>
<dbReference type="Gene3D" id="3.30.810.10">
    <property type="entry name" value="2-Layer Sandwich"/>
    <property type="match status" value="1"/>
</dbReference>
<dbReference type="InterPro" id="IPR023610">
    <property type="entry name" value="PInositol-4/5-P-5/4-kinase"/>
</dbReference>
<organism evidence="4 5">
    <name type="scientific">Malassezia globosa (strain ATCC MYA-4612 / CBS 7966)</name>
    <name type="common">Dandruff-associated fungus</name>
    <dbReference type="NCBI Taxonomy" id="425265"/>
    <lineage>
        <taxon>Eukaryota</taxon>
        <taxon>Fungi</taxon>
        <taxon>Dikarya</taxon>
        <taxon>Basidiomycota</taxon>
        <taxon>Ustilaginomycotina</taxon>
        <taxon>Malasseziomycetes</taxon>
        <taxon>Malasseziales</taxon>
        <taxon>Malasseziaceae</taxon>
        <taxon>Malassezia</taxon>
    </lineage>
</organism>
<dbReference type="OMA" id="KRSEHVW"/>
<dbReference type="RefSeq" id="XP_001732363.1">
    <property type="nucleotide sequence ID" value="XM_001732311.1"/>
</dbReference>
<keyword evidence="1" id="KW-0418">Kinase</keyword>
<dbReference type="InterPro" id="IPR027484">
    <property type="entry name" value="PInositol-4-P-5-kinase_N"/>
</dbReference>
<dbReference type="PANTHER" id="PTHR23086">
    <property type="entry name" value="PHOSPHATIDYLINOSITOL-4-PHOSPHATE 5-KINASE"/>
    <property type="match status" value="1"/>
</dbReference>
<dbReference type="Proteomes" id="UP000008837">
    <property type="component" value="Unassembled WGS sequence"/>
</dbReference>
<name>A8PRV7_MALGO</name>
<dbReference type="Pfam" id="PF01504">
    <property type="entry name" value="PIP5K"/>
    <property type="match status" value="1"/>
</dbReference>
<evidence type="ECO:0000313" key="5">
    <source>
        <dbReference type="Proteomes" id="UP000008837"/>
    </source>
</evidence>
<dbReference type="InterPro" id="IPR027483">
    <property type="entry name" value="PInositol-4-P-4/5-kinase_C_sf"/>
</dbReference>
<feature type="compositionally biased region" description="Polar residues" evidence="2">
    <location>
        <begin position="193"/>
        <end position="207"/>
    </location>
</feature>
<dbReference type="AlphaFoldDB" id="A8PRV7"/>
<dbReference type="GeneID" id="5856669"/>
<feature type="compositionally biased region" description="Basic and acidic residues" evidence="2">
    <location>
        <begin position="716"/>
        <end position="734"/>
    </location>
</feature>
<evidence type="ECO:0000256" key="2">
    <source>
        <dbReference type="SAM" id="MobiDB-lite"/>
    </source>
</evidence>
<feature type="compositionally biased region" description="Polar residues" evidence="2">
    <location>
        <begin position="251"/>
        <end position="298"/>
    </location>
</feature>
<feature type="compositionally biased region" description="Low complexity" evidence="2">
    <location>
        <begin position="134"/>
        <end position="145"/>
    </location>
</feature>
<feature type="region of interest" description="Disordered" evidence="2">
    <location>
        <begin position="78"/>
        <end position="383"/>
    </location>
</feature>
<feature type="region of interest" description="Disordered" evidence="2">
    <location>
        <begin position="716"/>
        <end position="750"/>
    </location>
</feature>
<evidence type="ECO:0000313" key="4">
    <source>
        <dbReference type="EMBL" id="EDP45149.1"/>
    </source>
</evidence>
<dbReference type="InterPro" id="IPR002498">
    <property type="entry name" value="PInositol-4-P-4/5-kinase_core"/>
</dbReference>
<dbReference type="GO" id="GO:0016308">
    <property type="term" value="F:1-phosphatidylinositol-4-phosphate 5-kinase activity"/>
    <property type="evidence" value="ECO:0007669"/>
    <property type="project" value="TreeGrafter"/>
</dbReference>
<dbReference type="GO" id="GO:0005524">
    <property type="term" value="F:ATP binding"/>
    <property type="evidence" value="ECO:0007669"/>
    <property type="project" value="UniProtKB-UniRule"/>
</dbReference>
<dbReference type="PROSITE" id="PS51455">
    <property type="entry name" value="PIPK"/>
    <property type="match status" value="1"/>
</dbReference>
<comment type="caution">
    <text evidence="4">The sequence shown here is derived from an EMBL/GenBank/DDBJ whole genome shotgun (WGS) entry which is preliminary data.</text>
</comment>
<dbReference type="PANTHER" id="PTHR23086:SF8">
    <property type="entry name" value="PHOSPHATIDYLINOSITOL 5-PHOSPHATE 4-KINASE, ISOFORM A"/>
    <property type="match status" value="1"/>
</dbReference>
<evidence type="ECO:0000256" key="1">
    <source>
        <dbReference type="PROSITE-ProRule" id="PRU00781"/>
    </source>
</evidence>
<dbReference type="KEGG" id="mgl:MGL_0138"/>
<dbReference type="OrthoDB" id="20783at2759"/>
<gene>
    <name evidence="4" type="ORF">MGL_0138</name>
</gene>
<dbReference type="GO" id="GO:0005886">
    <property type="term" value="C:plasma membrane"/>
    <property type="evidence" value="ECO:0007669"/>
    <property type="project" value="TreeGrafter"/>
</dbReference>
<dbReference type="STRING" id="425265.A8PRV7"/>
<reference evidence="4 5" key="1">
    <citation type="journal article" date="2007" name="Proc. Natl. Acad. Sci. U.S.A.">
        <title>Dandruff-associated Malassezia genomes reveal convergent and divergent virulence traits shared with plant and human fungal pathogens.</title>
        <authorList>
            <person name="Xu J."/>
            <person name="Saunders C.W."/>
            <person name="Hu P."/>
            <person name="Grant R.A."/>
            <person name="Boekhout T."/>
            <person name="Kuramae E.E."/>
            <person name="Kronstad J.W."/>
            <person name="Deangelis Y.M."/>
            <person name="Reeder N.L."/>
            <person name="Johnstone K.R."/>
            <person name="Leland M."/>
            <person name="Fieno A.M."/>
            <person name="Begley W.M."/>
            <person name="Sun Y."/>
            <person name="Lacey M.P."/>
            <person name="Chaudhary T."/>
            <person name="Keough T."/>
            <person name="Chu L."/>
            <person name="Sears R."/>
            <person name="Yuan B."/>
            <person name="Dawson T.L.Jr."/>
        </authorList>
    </citation>
    <scope>NUCLEOTIDE SEQUENCE [LARGE SCALE GENOMIC DNA]</scope>
    <source>
        <strain evidence="5">ATCC MYA-4612 / CBS 7966</strain>
    </source>
</reference>
<protein>
    <recommendedName>
        <fullName evidence="3">PIPK domain-containing protein</fullName>
    </recommendedName>
</protein>
<feature type="region of interest" description="Disordered" evidence="2">
    <location>
        <begin position="1"/>
        <end position="21"/>
    </location>
</feature>
<dbReference type="SUPFAM" id="SSF56104">
    <property type="entry name" value="SAICAR synthase-like"/>
    <property type="match status" value="1"/>
</dbReference>
<dbReference type="VEuPathDB" id="FungiDB:MGL_0138"/>
<feature type="domain" description="PIPK" evidence="3">
    <location>
        <begin position="435"/>
        <end position="836"/>
    </location>
</feature>
<proteinExistence type="predicted"/>
<dbReference type="SMART" id="SM00330">
    <property type="entry name" value="PIPKc"/>
    <property type="match status" value="1"/>
</dbReference>
<keyword evidence="1" id="KW-0067">ATP-binding</keyword>
<keyword evidence="5" id="KW-1185">Reference proteome</keyword>
<evidence type="ECO:0000259" key="3">
    <source>
        <dbReference type="PROSITE" id="PS51455"/>
    </source>
</evidence>
<accession>A8PRV7</accession>